<evidence type="ECO:0000256" key="1">
    <source>
        <dbReference type="SAM" id="Phobius"/>
    </source>
</evidence>
<gene>
    <name evidence="3" type="ordered locus">BAV0632</name>
</gene>
<keyword evidence="1" id="KW-0472">Membrane</keyword>
<keyword evidence="2" id="KW-0732">Signal</keyword>
<keyword evidence="1" id="KW-1133">Transmembrane helix</keyword>
<dbReference type="AlphaFoldDB" id="Q2KXM3"/>
<feature type="chain" id="PRO_5004211621" evidence="2">
    <location>
        <begin position="22"/>
        <end position="112"/>
    </location>
</feature>
<dbReference type="STRING" id="360910.BAV0632"/>
<feature type="transmembrane region" description="Helical" evidence="1">
    <location>
        <begin position="68"/>
        <end position="88"/>
    </location>
</feature>
<accession>Q2KXM3</accession>
<dbReference type="EMBL" id="AM167904">
    <property type="protein sequence ID" value="CAJ48237.1"/>
    <property type="molecule type" value="Genomic_DNA"/>
</dbReference>
<evidence type="ECO:0000313" key="3">
    <source>
        <dbReference type="EMBL" id="CAJ48237.1"/>
    </source>
</evidence>
<sequence length="112" mass="11262">MNSTAAALAALLLSFAAVACAALAMDRHHEQVSGHGGTAWRRGSLRVSAGVLVLATMTGCLQAWGTAVAALVCLGMLSCGAILTTLTLSYAPRRLPLMAVAAALTGLILVSA</sequence>
<name>Q2KXM3_BORA1</name>
<proteinExistence type="predicted"/>
<protein>
    <submittedName>
        <fullName evidence="3">Membrane protein</fullName>
    </submittedName>
</protein>
<keyword evidence="4" id="KW-1185">Reference proteome</keyword>
<organism evidence="3 4">
    <name type="scientific">Bordetella avium (strain 197N)</name>
    <dbReference type="NCBI Taxonomy" id="360910"/>
    <lineage>
        <taxon>Bacteria</taxon>
        <taxon>Pseudomonadati</taxon>
        <taxon>Pseudomonadota</taxon>
        <taxon>Betaproteobacteria</taxon>
        <taxon>Burkholderiales</taxon>
        <taxon>Alcaligenaceae</taxon>
        <taxon>Bordetella</taxon>
    </lineage>
</organism>
<evidence type="ECO:0000256" key="2">
    <source>
        <dbReference type="SAM" id="SignalP"/>
    </source>
</evidence>
<dbReference type="RefSeq" id="WP_012416327.1">
    <property type="nucleotide sequence ID" value="NC_010645.1"/>
</dbReference>
<dbReference type="KEGG" id="bav:BAV0632"/>
<feature type="transmembrane region" description="Helical" evidence="1">
    <location>
        <begin position="44"/>
        <end position="61"/>
    </location>
</feature>
<keyword evidence="1" id="KW-0812">Transmembrane</keyword>
<dbReference type="Proteomes" id="UP000001977">
    <property type="component" value="Chromosome"/>
</dbReference>
<dbReference type="Pfam" id="PF11804">
    <property type="entry name" value="DUF3325"/>
    <property type="match status" value="1"/>
</dbReference>
<feature type="signal peptide" evidence="2">
    <location>
        <begin position="1"/>
        <end position="21"/>
    </location>
</feature>
<dbReference type="InterPro" id="IPR021762">
    <property type="entry name" value="DUF3325"/>
</dbReference>
<dbReference type="GeneID" id="92936185"/>
<dbReference type="OrthoDB" id="8797226at2"/>
<evidence type="ECO:0000313" key="4">
    <source>
        <dbReference type="Proteomes" id="UP000001977"/>
    </source>
</evidence>
<reference evidence="3 4" key="1">
    <citation type="journal article" date="2006" name="J. Bacteriol.">
        <title>Comparison of the genome sequence of the poultry pathogen Bordetella avium with those of B. bronchiseptica, B. pertussis, and B. parapertussis reveals extensive diversity in surface structures associated with host interaction.</title>
        <authorList>
            <person name="Sebaihia M."/>
            <person name="Preston A."/>
            <person name="Maskell D.J."/>
            <person name="Kuzmiak H."/>
            <person name="Connell T.D."/>
            <person name="King N.D."/>
            <person name="Orndorff P.E."/>
            <person name="Miyamoto D.M."/>
            <person name="Thomson N.R."/>
            <person name="Harris D."/>
            <person name="Goble A."/>
            <person name="Lord A."/>
            <person name="Murphy L."/>
            <person name="Quail M.A."/>
            <person name="Rutter S."/>
            <person name="Squares R."/>
            <person name="Squares S."/>
            <person name="Woodward J."/>
            <person name="Parkhill J."/>
            <person name="Temple L.M."/>
        </authorList>
    </citation>
    <scope>NUCLEOTIDE SEQUENCE [LARGE SCALE GENOMIC DNA]</scope>
    <source>
        <strain evidence="3 4">197N</strain>
    </source>
</reference>
<dbReference type="HOGENOM" id="CLU_144870_0_1_4"/>